<accession>A0A2S8SQ34</accession>
<dbReference type="AlphaFoldDB" id="A0A2S8SQ34"/>
<dbReference type="Proteomes" id="UP000237684">
    <property type="component" value="Unassembled WGS sequence"/>
</dbReference>
<keyword evidence="3" id="KW-1185">Reference proteome</keyword>
<feature type="signal peptide" evidence="1">
    <location>
        <begin position="1"/>
        <end position="33"/>
    </location>
</feature>
<dbReference type="EMBL" id="NIGF01000018">
    <property type="protein sequence ID" value="PQV62910.1"/>
    <property type="molecule type" value="Genomic_DNA"/>
</dbReference>
<feature type="chain" id="PRO_5015578182" evidence="1">
    <location>
        <begin position="34"/>
        <end position="181"/>
    </location>
</feature>
<keyword evidence="1" id="KW-0732">Signal</keyword>
<protein>
    <submittedName>
        <fullName evidence="2">Uncharacterized protein</fullName>
    </submittedName>
</protein>
<name>A0A2S8SQ34_9BACT</name>
<dbReference type="InParanoid" id="A0A2S8SQ34"/>
<proteinExistence type="predicted"/>
<gene>
    <name evidence="2" type="ORF">B1R32_1187</name>
</gene>
<sequence length="181" mass="17654">MIMNTTKLNTKLIAVPALMGAMFVALSGQNAQAADSAATLTVANFTSVTASPTIAMTPGLSDIVTGSVEALSGIDLNVVTNNGTGCKVTVSAGAAGAGKIAPGDISLKVAAAGNGAAAGAFAAYTALGTSATDLWNTSGAQLNGTDVELDVMFGNLAAYPAVAGATTNYTNTITFTAVANS</sequence>
<evidence type="ECO:0000256" key="1">
    <source>
        <dbReference type="SAM" id="SignalP"/>
    </source>
</evidence>
<organism evidence="2 3">
    <name type="scientific">Abditibacterium utsteinense</name>
    <dbReference type="NCBI Taxonomy" id="1960156"/>
    <lineage>
        <taxon>Bacteria</taxon>
        <taxon>Pseudomonadati</taxon>
        <taxon>Abditibacteriota</taxon>
        <taxon>Abditibacteriia</taxon>
        <taxon>Abditibacteriales</taxon>
        <taxon>Abditibacteriaceae</taxon>
        <taxon>Abditibacterium</taxon>
    </lineage>
</organism>
<comment type="caution">
    <text evidence="2">The sequence shown here is derived from an EMBL/GenBank/DDBJ whole genome shotgun (WGS) entry which is preliminary data.</text>
</comment>
<reference evidence="2 3" key="1">
    <citation type="journal article" date="2018" name="Syst. Appl. Microbiol.">
        <title>Abditibacterium utsteinense sp. nov., the first cultivated member of candidate phylum FBP, isolated from ice-free Antarctic soil samples.</title>
        <authorList>
            <person name="Tahon G."/>
            <person name="Tytgat B."/>
            <person name="Lebbe L."/>
            <person name="Carlier A."/>
            <person name="Willems A."/>
        </authorList>
    </citation>
    <scope>NUCLEOTIDE SEQUENCE [LARGE SCALE GENOMIC DNA]</scope>
    <source>
        <strain evidence="2 3">LMG 29911</strain>
    </source>
</reference>
<evidence type="ECO:0000313" key="2">
    <source>
        <dbReference type="EMBL" id="PQV62910.1"/>
    </source>
</evidence>
<evidence type="ECO:0000313" key="3">
    <source>
        <dbReference type="Proteomes" id="UP000237684"/>
    </source>
</evidence>